<feature type="domain" description="TonB-dependent receptor plug" evidence="2">
    <location>
        <begin position="151"/>
        <end position="258"/>
    </location>
</feature>
<dbReference type="InterPro" id="IPR023997">
    <property type="entry name" value="TonB-dep_OMP_SusC/RagA_CS"/>
</dbReference>
<dbReference type="RefSeq" id="WP_132130450.1">
    <property type="nucleotide sequence ID" value="NZ_CP042432.1"/>
</dbReference>
<dbReference type="NCBIfam" id="TIGR04057">
    <property type="entry name" value="SusC_RagA_signa"/>
    <property type="match status" value="1"/>
</dbReference>
<sequence>MKKIYDRAEAARDTTVSAFSSKQGIRCLLFFSLAVVGFSATASPPASKPSFGPPMSLNVQEMIRGTILDTEGNPLPGVNIVVQGTNRGTQSDLDGAYILEARTGDTLVFSHLGMKTVNIAVGEDKTIDLTMEEDTDRLDEVIVIGYGSQSKATLTGSVTNIKAAEIAELSASNLTSLLAGRLSGVRVSSATGTPGVASNLTIRSRGTWNNSDPVYVIDGIVKSKSDFDALDINEVEEVSVLKDAASAAIYGSRAANGVVLVNTKKGHTGKPIITYTATFDTEEPTKLPEMMSGVDIARLANVVSETEWFSWSEEDVAWLETVNNGYGYDYLKEVYKDPASNRHAVSISGGNEHVRYYMGGAIFGQTGFLDPLKFDKQNLRANLEVNLSRNLTANVNLALNNSERQKFNWAYDYGDDALPDLWKKLQTWQFYQPISIDGKAPNLGWLGNVGELINNSGYWRNRIQDQSAILSLTYEIPKVKGLSAKVTYAYDKSASNLKIFEKKHELYDITGYTEHNFSQVQLTGTTVLSSGPSREGIYESANLARSYQFNTQLNYKRVFGDHALDALLVYEQSEGFSNGLFGQRYDFPILVRDQWNQTSGAAEDSRAGGSESETARLSYVGRVNYDFKSKYLFSASFRYDGSIIFKPSERWGFFPSVSAGWVISEEDFFDIGFIERLKLRASYGTVGNDQVAPWRWQEQYVAANGFYFGDTPREVKGIQYGGITNPYMTWETSESANLGLELNLTNNLGIVVDIWNKRTKDILGSQLDELPSTVGGDVPNTNYGEMKSNGFEVELDYSNNIGGFNYYIGGNYGYARDEVVKIAQGENIRDYQNRIGRSWNYIVGYEYDDILRTQADIDALPAGYTIDGRAPQLGQLNYIDLNGAGGVPDGKIDSWDQKVIANYAAPTSTYGIKLGGSFKGFSIDVFFQGAGGYKKILSVQPPYGWTRVYGIWQDHWTPDNTDASMPKPDWNIGSNQWTSTFWLKNADYLRLRYLNIGYELPAKILSSIGIERVKLFAAGTNLFNISEFKAYDVELSSAGSYPNMKSYSLGLSLTL</sequence>
<dbReference type="SUPFAM" id="SSF49464">
    <property type="entry name" value="Carboxypeptidase regulatory domain-like"/>
    <property type="match status" value="1"/>
</dbReference>
<accession>A0A4R3KMH6</accession>
<dbReference type="PROSITE" id="PS52016">
    <property type="entry name" value="TONB_DEPENDENT_REC_3"/>
    <property type="match status" value="1"/>
</dbReference>
<keyword evidence="1" id="KW-0472">Membrane</keyword>
<dbReference type="Gene3D" id="2.170.130.10">
    <property type="entry name" value="TonB-dependent receptor, plug domain"/>
    <property type="match status" value="1"/>
</dbReference>
<evidence type="ECO:0000313" key="3">
    <source>
        <dbReference type="EMBL" id="TCS85030.1"/>
    </source>
</evidence>
<dbReference type="OrthoDB" id="9768177at2"/>
<dbReference type="NCBIfam" id="TIGR04056">
    <property type="entry name" value="OMP_RagA_SusC"/>
    <property type="match status" value="1"/>
</dbReference>
<dbReference type="Gene3D" id="2.60.40.1120">
    <property type="entry name" value="Carboxypeptidase-like, regulatory domain"/>
    <property type="match status" value="1"/>
</dbReference>
<proteinExistence type="inferred from homology"/>
<dbReference type="InterPro" id="IPR023996">
    <property type="entry name" value="TonB-dep_OMP_SusC/RagA"/>
</dbReference>
<keyword evidence="1" id="KW-1134">Transmembrane beta strand</keyword>
<dbReference type="Proteomes" id="UP000295807">
    <property type="component" value="Unassembled WGS sequence"/>
</dbReference>
<dbReference type="GO" id="GO:0009279">
    <property type="term" value="C:cell outer membrane"/>
    <property type="evidence" value="ECO:0007669"/>
    <property type="project" value="UniProtKB-SubCell"/>
</dbReference>
<name>A0A4R3KMH6_9SPHI</name>
<evidence type="ECO:0000313" key="4">
    <source>
        <dbReference type="Proteomes" id="UP000295807"/>
    </source>
</evidence>
<dbReference type="EMBL" id="SMAD01000015">
    <property type="protein sequence ID" value="TCS85030.1"/>
    <property type="molecule type" value="Genomic_DNA"/>
</dbReference>
<organism evidence="3 4">
    <name type="scientific">Anseongella ginsenosidimutans</name>
    <dbReference type="NCBI Taxonomy" id="496056"/>
    <lineage>
        <taxon>Bacteria</taxon>
        <taxon>Pseudomonadati</taxon>
        <taxon>Bacteroidota</taxon>
        <taxon>Sphingobacteriia</taxon>
        <taxon>Sphingobacteriales</taxon>
        <taxon>Sphingobacteriaceae</taxon>
        <taxon>Anseongella</taxon>
    </lineage>
</organism>
<keyword evidence="4" id="KW-1185">Reference proteome</keyword>
<evidence type="ECO:0000256" key="1">
    <source>
        <dbReference type="PROSITE-ProRule" id="PRU01360"/>
    </source>
</evidence>
<reference evidence="3 4" key="1">
    <citation type="submission" date="2019-03" db="EMBL/GenBank/DDBJ databases">
        <title>Genomic Encyclopedia of Type Strains, Phase IV (KMG-IV): sequencing the most valuable type-strain genomes for metagenomic binning, comparative biology and taxonomic classification.</title>
        <authorList>
            <person name="Goeker M."/>
        </authorList>
    </citation>
    <scope>NUCLEOTIDE SEQUENCE [LARGE SCALE GENOMIC DNA]</scope>
    <source>
        <strain evidence="3 4">DSM 21100</strain>
    </source>
</reference>
<dbReference type="InterPro" id="IPR008969">
    <property type="entry name" value="CarboxyPept-like_regulatory"/>
</dbReference>
<dbReference type="InterPro" id="IPR012910">
    <property type="entry name" value="Plug_dom"/>
</dbReference>
<comment type="similarity">
    <text evidence="1">Belongs to the TonB-dependent receptor family.</text>
</comment>
<dbReference type="AlphaFoldDB" id="A0A4R3KMH6"/>
<gene>
    <name evidence="3" type="ORF">EDD80_11513</name>
</gene>
<keyword evidence="1" id="KW-0812">Transmembrane</keyword>
<protein>
    <submittedName>
        <fullName evidence="3">TonB-linked SusC/RagA family outer membrane protein</fullName>
    </submittedName>
</protein>
<keyword evidence="1" id="KW-0998">Cell outer membrane</keyword>
<dbReference type="SUPFAM" id="SSF56935">
    <property type="entry name" value="Porins"/>
    <property type="match status" value="1"/>
</dbReference>
<comment type="subcellular location">
    <subcellularLocation>
        <location evidence="1">Cell outer membrane</location>
        <topology evidence="1">Multi-pass membrane protein</topology>
    </subcellularLocation>
</comment>
<dbReference type="InterPro" id="IPR039426">
    <property type="entry name" value="TonB-dep_rcpt-like"/>
</dbReference>
<dbReference type="InterPro" id="IPR037066">
    <property type="entry name" value="Plug_dom_sf"/>
</dbReference>
<dbReference type="Pfam" id="PF13715">
    <property type="entry name" value="CarbopepD_reg_2"/>
    <property type="match status" value="1"/>
</dbReference>
<dbReference type="Pfam" id="PF07715">
    <property type="entry name" value="Plug"/>
    <property type="match status" value="1"/>
</dbReference>
<evidence type="ECO:0000259" key="2">
    <source>
        <dbReference type="Pfam" id="PF07715"/>
    </source>
</evidence>
<keyword evidence="1" id="KW-0813">Transport</keyword>
<comment type="caution">
    <text evidence="3">The sequence shown here is derived from an EMBL/GenBank/DDBJ whole genome shotgun (WGS) entry which is preliminary data.</text>
</comment>